<dbReference type="InterPro" id="IPR016882">
    <property type="entry name" value="SA1684"/>
</dbReference>
<dbReference type="GO" id="GO:0016787">
    <property type="term" value="F:hydrolase activity"/>
    <property type="evidence" value="ECO:0007669"/>
    <property type="project" value="UniProtKB-KW"/>
</dbReference>
<dbReference type="PIRSF" id="PIRSF028345">
    <property type="entry name" value="UCP028345"/>
    <property type="match status" value="1"/>
</dbReference>
<dbReference type="AlphaFoldDB" id="A5IZC1"/>
<dbReference type="GeneID" id="93358406"/>
<dbReference type="InterPro" id="IPR050212">
    <property type="entry name" value="Ntdp-like"/>
</dbReference>
<evidence type="ECO:0000256" key="3">
    <source>
        <dbReference type="ARBA" id="ARBA00022842"/>
    </source>
</evidence>
<sequence length="207" mass="24775">MIAEQNKGKRISFPVEGSIIDVQAYKYDGTLYRQWNGVKVLRNTSKHYVLLMYKTRVSEQNNHNWVYRGYVLWFLPKRSMYNALILLKPSKKQNYSYINVASYPIYEDNTIKFIDFDLDIKAYPSNTVSIVDSEEFKENSRRYKYPDKLKQLVWDGTQEVMQHYERQGYFFNDEIINYYIDLGIKDCSIAKKFRASKNKKRSKKKSE</sequence>
<keyword evidence="2" id="KW-0378">Hydrolase</keyword>
<feature type="domain" description="DUF402" evidence="4">
    <location>
        <begin position="28"/>
        <end position="169"/>
    </location>
</feature>
<reference evidence="6" key="1">
    <citation type="journal article" date="2007" name="PLoS Genet.">
        <title>Being pathogenic, plastic, and sexual while living with a nearly minimal bacterial genome.</title>
        <authorList>
            <person name="Sirand-Pugnet P."/>
            <person name="Lartigue C."/>
            <person name="Marenda M."/>
            <person name="Jacob D."/>
            <person name="Barre A."/>
            <person name="Barbe V."/>
            <person name="Schenowitz C."/>
            <person name="Mangenot S."/>
            <person name="Couloux A."/>
            <person name="Segurens B."/>
            <person name="de Daruvar A."/>
            <person name="Blanchard A."/>
            <person name="Citti C."/>
        </authorList>
    </citation>
    <scope>NUCLEOTIDE SEQUENCE [LARGE SCALE GENOMIC DNA]</scope>
    <source>
        <strain evidence="6">PG2</strain>
    </source>
</reference>
<dbReference type="EMBL" id="CU179680">
    <property type="protein sequence ID" value="CAL59380.1"/>
    <property type="molecule type" value="Genomic_DNA"/>
</dbReference>
<dbReference type="PANTHER" id="PTHR39159:SF1">
    <property type="entry name" value="UPF0374 PROTEIN YGAC"/>
    <property type="match status" value="1"/>
</dbReference>
<dbReference type="RefSeq" id="WP_011949833.1">
    <property type="nucleotide sequence ID" value="NC_009497.1"/>
</dbReference>
<evidence type="ECO:0000313" key="5">
    <source>
        <dbReference type="EMBL" id="CAL59380.1"/>
    </source>
</evidence>
<dbReference type="SUPFAM" id="SSF159234">
    <property type="entry name" value="FomD-like"/>
    <property type="match status" value="1"/>
</dbReference>
<organism evidence="5 6">
    <name type="scientific">Mycoplasmopsis agalactiae (strain NCTC 10123 / CIP 59.7 / PG2)</name>
    <name type="common">Mycoplasma agalactiae</name>
    <dbReference type="NCBI Taxonomy" id="347257"/>
    <lineage>
        <taxon>Bacteria</taxon>
        <taxon>Bacillati</taxon>
        <taxon>Mycoplasmatota</taxon>
        <taxon>Mycoplasmoidales</taxon>
        <taxon>Metamycoplasmataceae</taxon>
        <taxon>Mycoplasmopsis</taxon>
    </lineage>
</organism>
<name>A5IZC1_MYCAP</name>
<dbReference type="PANTHER" id="PTHR39159">
    <property type="match status" value="1"/>
</dbReference>
<dbReference type="KEGG" id="maa:MAG6800"/>
<dbReference type="HOGENOM" id="CLU_109787_0_0_14"/>
<evidence type="ECO:0000313" key="6">
    <source>
        <dbReference type="Proteomes" id="UP000007065"/>
    </source>
</evidence>
<dbReference type="InterPro" id="IPR007295">
    <property type="entry name" value="DUF402"/>
</dbReference>
<evidence type="ECO:0000256" key="1">
    <source>
        <dbReference type="ARBA" id="ARBA00022723"/>
    </source>
</evidence>
<accession>A5IZC1</accession>
<dbReference type="STRING" id="347257.MAG6800"/>
<gene>
    <name evidence="5" type="ordered locus">MAG6800</name>
</gene>
<protein>
    <recommendedName>
        <fullName evidence="4">DUF402 domain-containing protein</fullName>
    </recommendedName>
</protein>
<keyword evidence="6" id="KW-1185">Reference proteome</keyword>
<evidence type="ECO:0000259" key="4">
    <source>
        <dbReference type="Pfam" id="PF04167"/>
    </source>
</evidence>
<dbReference type="Proteomes" id="UP000007065">
    <property type="component" value="Chromosome"/>
</dbReference>
<proteinExistence type="predicted"/>
<dbReference type="InterPro" id="IPR035930">
    <property type="entry name" value="FomD-like_sf"/>
</dbReference>
<keyword evidence="1" id="KW-0479">Metal-binding</keyword>
<dbReference type="GO" id="GO:0046872">
    <property type="term" value="F:metal ion binding"/>
    <property type="evidence" value="ECO:0007669"/>
    <property type="project" value="UniProtKB-KW"/>
</dbReference>
<dbReference type="Pfam" id="PF04167">
    <property type="entry name" value="DUF402"/>
    <property type="match status" value="1"/>
</dbReference>
<evidence type="ECO:0000256" key="2">
    <source>
        <dbReference type="ARBA" id="ARBA00022801"/>
    </source>
</evidence>
<keyword evidence="3" id="KW-0460">Magnesium</keyword>
<dbReference type="Gene3D" id="2.40.380.10">
    <property type="entry name" value="FomD-like"/>
    <property type="match status" value="1"/>
</dbReference>